<dbReference type="Proteomes" id="UP000092714">
    <property type="component" value="Unassembled WGS sequence"/>
</dbReference>
<protein>
    <recommendedName>
        <fullName evidence="1">LUD domain-containing protein</fullName>
    </recommendedName>
</protein>
<proteinExistence type="predicted"/>
<dbReference type="InterPro" id="IPR037171">
    <property type="entry name" value="NagB/RpiA_transferase-like"/>
</dbReference>
<organism evidence="2 3">
    <name type="scientific">Clostridium paraputrificum</name>
    <dbReference type="NCBI Taxonomy" id="29363"/>
    <lineage>
        <taxon>Bacteria</taxon>
        <taxon>Bacillati</taxon>
        <taxon>Bacillota</taxon>
        <taxon>Clostridia</taxon>
        <taxon>Eubacteriales</taxon>
        <taxon>Clostridiaceae</taxon>
        <taxon>Clostridium</taxon>
    </lineage>
</organism>
<evidence type="ECO:0000313" key="2">
    <source>
        <dbReference type="EMBL" id="OBY09755.1"/>
    </source>
</evidence>
<dbReference type="AlphaFoldDB" id="A0A1B8RLP7"/>
<reference evidence="2 3" key="1">
    <citation type="submission" date="2016-06" db="EMBL/GenBank/DDBJ databases">
        <authorList>
            <person name="Kjaerup R.B."/>
            <person name="Dalgaard T.S."/>
            <person name="Juul-Madsen H.R."/>
        </authorList>
    </citation>
    <scope>NUCLEOTIDE SEQUENCE [LARGE SCALE GENOMIC DNA]</scope>
    <source>
        <strain evidence="2 3">373-A1</strain>
    </source>
</reference>
<dbReference type="Pfam" id="PF02589">
    <property type="entry name" value="LUD_dom"/>
    <property type="match status" value="1"/>
</dbReference>
<dbReference type="InterPro" id="IPR024185">
    <property type="entry name" value="FTHF_cligase-like_sf"/>
</dbReference>
<dbReference type="PANTHER" id="PTHR36179">
    <property type="entry name" value="LUD_DOM DOMAIN-CONTAINING PROTEIN"/>
    <property type="match status" value="1"/>
</dbReference>
<dbReference type="PIRSF" id="PIRSF020269">
    <property type="entry name" value="DUF1121"/>
    <property type="match status" value="1"/>
</dbReference>
<dbReference type="SUPFAM" id="SSF100950">
    <property type="entry name" value="NagB/RpiA/CoA transferase-like"/>
    <property type="match status" value="1"/>
</dbReference>
<dbReference type="PANTHER" id="PTHR36179:SF2">
    <property type="entry name" value="LUD DOMAIN-CONTAINING PROTEIN"/>
    <property type="match status" value="1"/>
</dbReference>
<keyword evidence="3" id="KW-1185">Reference proteome</keyword>
<name>A0A1B8RLP7_9CLOT</name>
<dbReference type="OrthoDB" id="9809147at2"/>
<dbReference type="EMBL" id="MAPZ01000026">
    <property type="protein sequence ID" value="OBY09755.1"/>
    <property type="molecule type" value="Genomic_DNA"/>
</dbReference>
<evidence type="ECO:0000313" key="3">
    <source>
        <dbReference type="Proteomes" id="UP000092714"/>
    </source>
</evidence>
<evidence type="ECO:0000259" key="1">
    <source>
        <dbReference type="Pfam" id="PF02589"/>
    </source>
</evidence>
<dbReference type="Gene3D" id="3.40.50.10420">
    <property type="entry name" value="NagB/RpiA/CoA transferase-like"/>
    <property type="match status" value="1"/>
</dbReference>
<accession>A0A1B8RLP7</accession>
<comment type="caution">
    <text evidence="2">The sequence shown here is derived from an EMBL/GenBank/DDBJ whole genome shotgun (WGS) entry which is preliminary data.</text>
</comment>
<dbReference type="InterPro" id="IPR009501">
    <property type="entry name" value="UCP020269"/>
</dbReference>
<sequence>MDKAQKWKYELEANNIIKILKDKYYNAIYCSDLNNAKEKILEMIPEGSSIALGGSVTLNQLNIIDTFRGDNYKLFDRYKNVPFTETVEIMRQSLLADYLITSVNAITKNGELMVTDSTGNRAASMIFGPRKVIIVIGVNKIVEDLEEGYSRIKEVAILNTKRINHKTPCSITGSCNNCDVKDRICNFTSIIHNGRKFEDRYTILVVPEILGY</sequence>
<feature type="domain" description="LUD" evidence="1">
    <location>
        <begin position="16"/>
        <end position="206"/>
    </location>
</feature>
<gene>
    <name evidence="2" type="ORF">CP373A1_13890</name>
</gene>
<dbReference type="RefSeq" id="WP_065254752.1">
    <property type="nucleotide sequence ID" value="NZ_CABJAZ010000008.1"/>
</dbReference>
<dbReference type="InterPro" id="IPR003741">
    <property type="entry name" value="LUD_dom"/>
</dbReference>